<dbReference type="OrthoDB" id="927833at2"/>
<proteinExistence type="predicted"/>
<dbReference type="RefSeq" id="WP_136011806.1">
    <property type="nucleotide sequence ID" value="NZ_SRYE01000001.1"/>
</dbReference>
<dbReference type="EMBL" id="SRYE01000001">
    <property type="protein sequence ID" value="TGY63180.1"/>
    <property type="molecule type" value="Genomic_DNA"/>
</dbReference>
<evidence type="ECO:0008006" key="3">
    <source>
        <dbReference type="Google" id="ProtNLM"/>
    </source>
</evidence>
<reference evidence="1 2" key="1">
    <citation type="submission" date="2019-04" db="EMBL/GenBank/DDBJ databases">
        <title>Microbes associate with the intestines of laboratory mice.</title>
        <authorList>
            <person name="Navarre W."/>
            <person name="Wong E."/>
            <person name="Huang K."/>
            <person name="Tropini C."/>
            <person name="Ng K."/>
            <person name="Yu B."/>
        </authorList>
    </citation>
    <scope>NUCLEOTIDE SEQUENCE [LARGE SCALE GENOMIC DNA]</scope>
    <source>
        <strain evidence="1 2">NM07_P-09</strain>
    </source>
</reference>
<dbReference type="AlphaFoldDB" id="A0A4V3RRF0"/>
<name>A0A4V3RRF0_9ACTN</name>
<sequence>MSNLKTNKTKYTNAFDEPFFAYIKRLHEQYGAKFSLYCYLSDIKDIGTSYQHDFANTSDWLKFGLHAPDTTRGYSNATYDQGKQDWISFSKAVQDLTGNIGSLDRVVRLDRFNGSKEALLGMKDAPYGACGLLTADAATRPSYFLNKEQLSQLHNNGELTDQSTSLQFFSTDMRGEWFSLSFFSEYEYRVPQAASVYTEIERLYSQNAPEVADKRLIFFTHEWQLYDGKGLNQNISWLEDLCLYSRDHNVPFRFPLQ</sequence>
<comment type="caution">
    <text evidence="1">The sequence shown here is derived from an EMBL/GenBank/DDBJ whole genome shotgun (WGS) entry which is preliminary data.</text>
</comment>
<evidence type="ECO:0000313" key="1">
    <source>
        <dbReference type="EMBL" id="TGY63180.1"/>
    </source>
</evidence>
<accession>A0A4V3RRF0</accession>
<organism evidence="1 2">
    <name type="scientific">Muricaecibacterium torontonense</name>
    <dbReference type="NCBI Taxonomy" id="3032871"/>
    <lineage>
        <taxon>Bacteria</taxon>
        <taxon>Bacillati</taxon>
        <taxon>Actinomycetota</taxon>
        <taxon>Coriobacteriia</taxon>
        <taxon>Coriobacteriales</taxon>
        <taxon>Atopobiaceae</taxon>
        <taxon>Muricaecibacterium</taxon>
    </lineage>
</organism>
<evidence type="ECO:0000313" key="2">
    <source>
        <dbReference type="Proteomes" id="UP000310263"/>
    </source>
</evidence>
<keyword evidence="2" id="KW-1185">Reference proteome</keyword>
<dbReference type="Proteomes" id="UP000310263">
    <property type="component" value="Unassembled WGS sequence"/>
</dbReference>
<gene>
    <name evidence="1" type="ORF">E5334_01370</name>
</gene>
<protein>
    <recommendedName>
        <fullName evidence="3">Polysaccharide deacetylase</fullName>
    </recommendedName>
</protein>